<name>A0A0A8YDU1_ARUDO</name>
<sequence length="30" mass="3352">MSVVLPTIKNSRVFDDTTCSITVPQKITEK</sequence>
<protein>
    <submittedName>
        <fullName evidence="1">Uncharacterized protein</fullName>
    </submittedName>
</protein>
<dbReference type="EMBL" id="GBRH01274152">
    <property type="protein sequence ID" value="JAD23743.1"/>
    <property type="molecule type" value="Transcribed_RNA"/>
</dbReference>
<evidence type="ECO:0000313" key="1">
    <source>
        <dbReference type="EMBL" id="JAD23743.1"/>
    </source>
</evidence>
<proteinExistence type="predicted"/>
<reference evidence="1" key="2">
    <citation type="journal article" date="2015" name="Data Brief">
        <title>Shoot transcriptome of the giant reed, Arundo donax.</title>
        <authorList>
            <person name="Barrero R.A."/>
            <person name="Guerrero F.D."/>
            <person name="Moolhuijzen P."/>
            <person name="Goolsby J.A."/>
            <person name="Tidwell J."/>
            <person name="Bellgard S.E."/>
            <person name="Bellgard M.I."/>
        </authorList>
    </citation>
    <scope>NUCLEOTIDE SEQUENCE</scope>
    <source>
        <tissue evidence="1">Shoot tissue taken approximately 20 cm above the soil surface</tissue>
    </source>
</reference>
<reference evidence="1" key="1">
    <citation type="submission" date="2014-09" db="EMBL/GenBank/DDBJ databases">
        <authorList>
            <person name="Magalhaes I.L.F."/>
            <person name="Oliveira U."/>
            <person name="Santos F.R."/>
            <person name="Vidigal T.H.D.A."/>
            <person name="Brescovit A.D."/>
            <person name="Santos A.J."/>
        </authorList>
    </citation>
    <scope>NUCLEOTIDE SEQUENCE</scope>
    <source>
        <tissue evidence="1">Shoot tissue taken approximately 20 cm above the soil surface</tissue>
    </source>
</reference>
<dbReference type="AlphaFoldDB" id="A0A0A8YDU1"/>
<accession>A0A0A8YDU1</accession>
<organism evidence="1">
    <name type="scientific">Arundo donax</name>
    <name type="common">Giant reed</name>
    <name type="synonym">Donax arundinaceus</name>
    <dbReference type="NCBI Taxonomy" id="35708"/>
    <lineage>
        <taxon>Eukaryota</taxon>
        <taxon>Viridiplantae</taxon>
        <taxon>Streptophyta</taxon>
        <taxon>Embryophyta</taxon>
        <taxon>Tracheophyta</taxon>
        <taxon>Spermatophyta</taxon>
        <taxon>Magnoliopsida</taxon>
        <taxon>Liliopsida</taxon>
        <taxon>Poales</taxon>
        <taxon>Poaceae</taxon>
        <taxon>PACMAD clade</taxon>
        <taxon>Arundinoideae</taxon>
        <taxon>Arundineae</taxon>
        <taxon>Arundo</taxon>
    </lineage>
</organism>